<organism evidence="3 4">
    <name type="scientific">Araneus ventricosus</name>
    <name type="common">Orbweaver spider</name>
    <name type="synonym">Epeira ventricosa</name>
    <dbReference type="NCBI Taxonomy" id="182803"/>
    <lineage>
        <taxon>Eukaryota</taxon>
        <taxon>Metazoa</taxon>
        <taxon>Ecdysozoa</taxon>
        <taxon>Arthropoda</taxon>
        <taxon>Chelicerata</taxon>
        <taxon>Arachnida</taxon>
        <taxon>Araneae</taxon>
        <taxon>Araneomorphae</taxon>
        <taxon>Entelegynae</taxon>
        <taxon>Araneoidea</taxon>
        <taxon>Araneidae</taxon>
        <taxon>Araneus</taxon>
    </lineage>
</organism>
<proteinExistence type="predicted"/>
<accession>A0A4Y2VEI8</accession>
<reference evidence="3 4" key="1">
    <citation type="journal article" date="2019" name="Sci. Rep.">
        <title>Orb-weaving spider Araneus ventricosus genome elucidates the spidroin gene catalogue.</title>
        <authorList>
            <person name="Kono N."/>
            <person name="Nakamura H."/>
            <person name="Ohtoshi R."/>
            <person name="Moran D.A.P."/>
            <person name="Shinohara A."/>
            <person name="Yoshida Y."/>
            <person name="Fujiwara M."/>
            <person name="Mori M."/>
            <person name="Tomita M."/>
            <person name="Arakawa K."/>
        </authorList>
    </citation>
    <scope>NUCLEOTIDE SEQUENCE [LARGE SCALE GENOMIC DNA]</scope>
</reference>
<feature type="non-terminal residue" evidence="3">
    <location>
        <position position="1"/>
    </location>
</feature>
<dbReference type="EMBL" id="BGPR01046722">
    <property type="protein sequence ID" value="GBO23672.1"/>
    <property type="molecule type" value="Genomic_DNA"/>
</dbReference>
<comment type="caution">
    <text evidence="3">The sequence shown here is derived from an EMBL/GenBank/DDBJ whole genome shotgun (WGS) entry which is preliminary data.</text>
</comment>
<evidence type="ECO:0000256" key="1">
    <source>
        <dbReference type="SAM" id="MobiDB-lite"/>
    </source>
</evidence>
<sequence>DTGGLFNGTTDVPALEQRKQPAGVVSVPPTTRKLKCDECKRDCP</sequence>
<feature type="region of interest" description="Disordered" evidence="1">
    <location>
        <begin position="1"/>
        <end position="27"/>
    </location>
</feature>
<dbReference type="AlphaFoldDB" id="A0A4Y2VEI8"/>
<protein>
    <submittedName>
        <fullName evidence="3">Uncharacterized protein</fullName>
    </submittedName>
</protein>
<keyword evidence="4" id="KW-1185">Reference proteome</keyword>
<evidence type="ECO:0000313" key="3">
    <source>
        <dbReference type="EMBL" id="GBO23705.1"/>
    </source>
</evidence>
<evidence type="ECO:0000313" key="4">
    <source>
        <dbReference type="Proteomes" id="UP000499080"/>
    </source>
</evidence>
<dbReference type="EMBL" id="BGPR01046753">
    <property type="protein sequence ID" value="GBO23705.1"/>
    <property type="molecule type" value="Genomic_DNA"/>
</dbReference>
<dbReference type="Proteomes" id="UP000499080">
    <property type="component" value="Unassembled WGS sequence"/>
</dbReference>
<gene>
    <name evidence="3" type="ORF">AVEN_260228_1</name>
    <name evidence="2" type="ORF">AVEN_46980_1</name>
</gene>
<evidence type="ECO:0000313" key="2">
    <source>
        <dbReference type="EMBL" id="GBO23672.1"/>
    </source>
</evidence>
<name>A0A4Y2VEI8_ARAVE</name>